<evidence type="ECO:0000259" key="9">
    <source>
        <dbReference type="Pfam" id="PF16363"/>
    </source>
</evidence>
<dbReference type="Pfam" id="PF16363">
    <property type="entry name" value="GDP_Man_Dehyd"/>
    <property type="match status" value="1"/>
</dbReference>
<keyword evidence="8" id="KW-0119">Carbohydrate metabolism</keyword>
<dbReference type="EMBL" id="DVMM01000023">
    <property type="protein sequence ID" value="HIU28905.1"/>
    <property type="molecule type" value="Genomic_DNA"/>
</dbReference>
<name>A0A9D1I8J3_9CLOT</name>
<protein>
    <recommendedName>
        <fullName evidence="5 8">UDP-glucose 4-epimerase</fullName>
        <ecNumber evidence="4 8">5.1.3.2</ecNumber>
    </recommendedName>
</protein>
<keyword evidence="7 8" id="KW-0413">Isomerase</keyword>
<comment type="subunit">
    <text evidence="8">Homodimer.</text>
</comment>
<dbReference type="InterPro" id="IPR016040">
    <property type="entry name" value="NAD(P)-bd_dom"/>
</dbReference>
<dbReference type="AlphaFoldDB" id="A0A9D1I8J3"/>
<dbReference type="PANTHER" id="PTHR43725:SF47">
    <property type="entry name" value="UDP-GLUCOSE 4-EPIMERASE"/>
    <property type="match status" value="1"/>
</dbReference>
<accession>A0A9D1I8J3</accession>
<evidence type="ECO:0000256" key="4">
    <source>
        <dbReference type="ARBA" id="ARBA00013189"/>
    </source>
</evidence>
<sequence>MNILVTGGTGFIGSHTIVSLLNEGHHVIAFDNFYNSKETVVEAIEHITGKSFVFYRADMTQPELLEKIFRENQIDCVIHFAGYKAVGESVERPLSYYHNNVYGTLCLLEKMRQHGVKRMIFSSSATVYGKPETLPIREDFPLGVTNPYGRTKLMIEEILRDLWVSDQSWSIALLRYFNPVGAHESGLLCEDPKGIPNNIVPRILDVAFGKTEFITVYGDDYQTKDGTGVRDYIHVVDLAYGHVRALDYVMSHSSVEAVNLGTGRGYSVFELIHTFETVNEIHIPYKICARRAGDIDACYADPAKAKALFGWSAVRGLEEMCRDAYRARKKLEEGNKA</sequence>
<dbReference type="SUPFAM" id="SSF51735">
    <property type="entry name" value="NAD(P)-binding Rossmann-fold domains"/>
    <property type="match status" value="1"/>
</dbReference>
<dbReference type="PANTHER" id="PTHR43725">
    <property type="entry name" value="UDP-GLUCOSE 4-EPIMERASE"/>
    <property type="match status" value="1"/>
</dbReference>
<dbReference type="GO" id="GO:0006012">
    <property type="term" value="P:galactose metabolic process"/>
    <property type="evidence" value="ECO:0007669"/>
    <property type="project" value="InterPro"/>
</dbReference>
<evidence type="ECO:0000313" key="11">
    <source>
        <dbReference type="Proteomes" id="UP000824089"/>
    </source>
</evidence>
<comment type="similarity">
    <text evidence="3 8">Belongs to the NAD(P)-dependent epimerase/dehydratase family.</text>
</comment>
<evidence type="ECO:0000256" key="2">
    <source>
        <dbReference type="ARBA" id="ARBA00001911"/>
    </source>
</evidence>
<comment type="catalytic activity">
    <reaction evidence="1 8">
        <text>UDP-alpha-D-glucose = UDP-alpha-D-galactose</text>
        <dbReference type="Rhea" id="RHEA:22168"/>
        <dbReference type="ChEBI" id="CHEBI:58885"/>
        <dbReference type="ChEBI" id="CHEBI:66914"/>
        <dbReference type="EC" id="5.1.3.2"/>
    </reaction>
</comment>
<gene>
    <name evidence="10" type="primary">galE</name>
    <name evidence="10" type="ORF">IAD50_01260</name>
</gene>
<reference evidence="10" key="2">
    <citation type="journal article" date="2021" name="PeerJ">
        <title>Extensive microbial diversity within the chicken gut microbiome revealed by metagenomics and culture.</title>
        <authorList>
            <person name="Gilroy R."/>
            <person name="Ravi A."/>
            <person name="Getino M."/>
            <person name="Pursley I."/>
            <person name="Horton D.L."/>
            <person name="Alikhan N.F."/>
            <person name="Baker D."/>
            <person name="Gharbi K."/>
            <person name="Hall N."/>
            <person name="Watson M."/>
            <person name="Adriaenssens E.M."/>
            <person name="Foster-Nyarko E."/>
            <person name="Jarju S."/>
            <person name="Secka A."/>
            <person name="Antonio M."/>
            <person name="Oren A."/>
            <person name="Chaudhuri R.R."/>
            <person name="La Ragione R."/>
            <person name="Hildebrand F."/>
            <person name="Pallen M.J."/>
        </authorList>
    </citation>
    <scope>NUCLEOTIDE SEQUENCE</scope>
    <source>
        <strain evidence="10">CHK195-4489</strain>
    </source>
</reference>
<dbReference type="NCBIfam" id="NF007956">
    <property type="entry name" value="PRK10675.1"/>
    <property type="match status" value="1"/>
</dbReference>
<evidence type="ECO:0000256" key="1">
    <source>
        <dbReference type="ARBA" id="ARBA00000083"/>
    </source>
</evidence>
<dbReference type="Proteomes" id="UP000824089">
    <property type="component" value="Unassembled WGS sequence"/>
</dbReference>
<dbReference type="Gene3D" id="3.40.50.720">
    <property type="entry name" value="NAD(P)-binding Rossmann-like Domain"/>
    <property type="match status" value="1"/>
</dbReference>
<evidence type="ECO:0000256" key="6">
    <source>
        <dbReference type="ARBA" id="ARBA00023027"/>
    </source>
</evidence>
<feature type="domain" description="NAD(P)-binding" evidence="9">
    <location>
        <begin position="4"/>
        <end position="323"/>
    </location>
</feature>
<evidence type="ECO:0000256" key="3">
    <source>
        <dbReference type="ARBA" id="ARBA00007637"/>
    </source>
</evidence>
<evidence type="ECO:0000256" key="5">
    <source>
        <dbReference type="ARBA" id="ARBA00018569"/>
    </source>
</evidence>
<dbReference type="EC" id="5.1.3.2" evidence="4 8"/>
<dbReference type="CDD" id="cd05247">
    <property type="entry name" value="UDP_G4E_1_SDR_e"/>
    <property type="match status" value="1"/>
</dbReference>
<dbReference type="InterPro" id="IPR005886">
    <property type="entry name" value="UDP_G4E"/>
</dbReference>
<evidence type="ECO:0000313" key="10">
    <source>
        <dbReference type="EMBL" id="HIU28905.1"/>
    </source>
</evidence>
<dbReference type="InterPro" id="IPR036291">
    <property type="entry name" value="NAD(P)-bd_dom_sf"/>
</dbReference>
<dbReference type="GO" id="GO:0005829">
    <property type="term" value="C:cytosol"/>
    <property type="evidence" value="ECO:0007669"/>
    <property type="project" value="TreeGrafter"/>
</dbReference>
<evidence type="ECO:0000256" key="8">
    <source>
        <dbReference type="RuleBase" id="RU366046"/>
    </source>
</evidence>
<comment type="cofactor">
    <cofactor evidence="2 8">
        <name>NAD(+)</name>
        <dbReference type="ChEBI" id="CHEBI:57540"/>
    </cofactor>
</comment>
<organism evidence="10 11">
    <name type="scientific">Candidatus Egerieisoma faecipullorum</name>
    <dbReference type="NCBI Taxonomy" id="2840963"/>
    <lineage>
        <taxon>Bacteria</taxon>
        <taxon>Bacillati</taxon>
        <taxon>Bacillota</taxon>
        <taxon>Clostridia</taxon>
        <taxon>Eubacteriales</taxon>
        <taxon>Clostridiaceae</taxon>
        <taxon>Clostridiaceae incertae sedis</taxon>
        <taxon>Candidatus Egerieisoma</taxon>
    </lineage>
</organism>
<comment type="pathway">
    <text evidence="8">Carbohydrate metabolism; galactose metabolism.</text>
</comment>
<dbReference type="NCBIfam" id="TIGR01179">
    <property type="entry name" value="galE"/>
    <property type="match status" value="1"/>
</dbReference>
<dbReference type="Gene3D" id="3.90.25.10">
    <property type="entry name" value="UDP-galactose 4-epimerase, domain 1"/>
    <property type="match status" value="1"/>
</dbReference>
<proteinExistence type="inferred from homology"/>
<keyword evidence="6 8" id="KW-0520">NAD</keyword>
<comment type="caution">
    <text evidence="10">The sequence shown here is derived from an EMBL/GenBank/DDBJ whole genome shotgun (WGS) entry which is preliminary data.</text>
</comment>
<reference evidence="10" key="1">
    <citation type="submission" date="2020-10" db="EMBL/GenBank/DDBJ databases">
        <authorList>
            <person name="Gilroy R."/>
        </authorList>
    </citation>
    <scope>NUCLEOTIDE SEQUENCE</scope>
    <source>
        <strain evidence="10">CHK195-4489</strain>
    </source>
</reference>
<dbReference type="GO" id="GO:0003978">
    <property type="term" value="F:UDP-glucose 4-epimerase activity"/>
    <property type="evidence" value="ECO:0007669"/>
    <property type="project" value="UniProtKB-UniRule"/>
</dbReference>
<evidence type="ECO:0000256" key="7">
    <source>
        <dbReference type="ARBA" id="ARBA00023235"/>
    </source>
</evidence>